<dbReference type="Gene3D" id="3.40.50.360">
    <property type="match status" value="1"/>
</dbReference>
<evidence type="ECO:0000313" key="4">
    <source>
        <dbReference type="Proteomes" id="UP000823891"/>
    </source>
</evidence>
<dbReference type="InterPro" id="IPR029039">
    <property type="entry name" value="Flavoprotein-like_sf"/>
</dbReference>
<evidence type="ECO:0000313" key="3">
    <source>
        <dbReference type="EMBL" id="HJC25539.1"/>
    </source>
</evidence>
<feature type="domain" description="Flavodoxin-like" evidence="2">
    <location>
        <begin position="256"/>
        <end position="396"/>
    </location>
</feature>
<dbReference type="PROSITE" id="PS00201">
    <property type="entry name" value="FLAVODOXIN"/>
    <property type="match status" value="1"/>
</dbReference>
<dbReference type="InterPro" id="IPR045761">
    <property type="entry name" value="ODP_dom"/>
</dbReference>
<dbReference type="Pfam" id="PF00258">
    <property type="entry name" value="Flavodoxin_1"/>
    <property type="match status" value="1"/>
</dbReference>
<dbReference type="SUPFAM" id="SSF52218">
    <property type="entry name" value="Flavoproteins"/>
    <property type="match status" value="1"/>
</dbReference>
<dbReference type="InterPro" id="IPR016440">
    <property type="entry name" value="Rubredoxin-O_OxRdtase"/>
</dbReference>
<accession>A0A9D2NJJ1</accession>
<sequence>MYCTRKITEGVTWIGGSDRRLALFENLFPIPRGVAYNSYLILDEATAVIDTVDSSISRQFFENISHTLNGRKLDYLIVNHMEPDHCANIDELLLRYPDMKIVGNAKTFTMISQFYGLDLEGRTVTVKEGDSLSLGKHRLSFYFAPMVHWPEVMVAYEETEKILFSADAFGSFGALNGNIFNDELDFDKDWLDDARRYYGNIVGKYGPQVQTALKKLSGLDIAVICPLHGPVWRCDLGYLLEKYDLWSRYEAEEKTVAILYASMYGDTENAANILAAKLAEAGVKSIALHDVSSTHVSDLIGEVFRCSHLVLAAPTYNNGIYPAMLNFLHDCKALNLQNRTIGLIENGTWGPVAGKQMKELLDGLKGMNVLEPVVTLKSALSDASLEQLDNLAGALAASLAE</sequence>
<dbReference type="GO" id="GO:0016651">
    <property type="term" value="F:oxidoreductase activity, acting on NAD(P)H"/>
    <property type="evidence" value="ECO:0007669"/>
    <property type="project" value="UniProtKB-ARBA"/>
</dbReference>
<dbReference type="SMART" id="SM00849">
    <property type="entry name" value="Lactamase_B"/>
    <property type="match status" value="1"/>
</dbReference>
<dbReference type="GO" id="GO:0046872">
    <property type="term" value="F:metal ion binding"/>
    <property type="evidence" value="ECO:0007669"/>
    <property type="project" value="InterPro"/>
</dbReference>
<dbReference type="GO" id="GO:0009055">
    <property type="term" value="F:electron transfer activity"/>
    <property type="evidence" value="ECO:0007669"/>
    <property type="project" value="InterPro"/>
</dbReference>
<dbReference type="Gene3D" id="3.60.15.10">
    <property type="entry name" value="Ribonuclease Z/Hydroxyacylglutathione hydrolase-like"/>
    <property type="match status" value="1"/>
</dbReference>
<dbReference type="PIRSF" id="PIRSF005243">
    <property type="entry name" value="ROO"/>
    <property type="match status" value="1"/>
</dbReference>
<dbReference type="AlphaFoldDB" id="A0A9D2NJJ1"/>
<proteinExistence type="inferred from homology"/>
<reference evidence="3" key="2">
    <citation type="submission" date="2021-04" db="EMBL/GenBank/DDBJ databases">
        <authorList>
            <person name="Gilroy R."/>
        </authorList>
    </citation>
    <scope>NUCLEOTIDE SEQUENCE</scope>
    <source>
        <strain evidence="3">USAMLcec2-132</strain>
    </source>
</reference>
<name>A0A9D2NJJ1_9FIRM</name>
<comment type="caution">
    <text evidence="3">The sequence shown here is derived from an EMBL/GenBank/DDBJ whole genome shotgun (WGS) entry which is preliminary data.</text>
</comment>
<protein>
    <submittedName>
        <fullName evidence="3">FprA family A-type flavoprotein</fullName>
    </submittedName>
</protein>
<dbReference type="GO" id="GO:0010181">
    <property type="term" value="F:FMN binding"/>
    <property type="evidence" value="ECO:0007669"/>
    <property type="project" value="InterPro"/>
</dbReference>
<dbReference type="InterPro" id="IPR001279">
    <property type="entry name" value="Metallo-B-lactamas"/>
</dbReference>
<gene>
    <name evidence="3" type="ORF">H9761_17890</name>
</gene>
<dbReference type="InterPro" id="IPR036866">
    <property type="entry name" value="RibonucZ/Hydroxyglut_hydro"/>
</dbReference>
<comment type="similarity">
    <text evidence="1">In the N-terminal section; belongs to the zinc metallo-hydrolase group 3 family.</text>
</comment>
<dbReference type="InterPro" id="IPR001226">
    <property type="entry name" value="Flavodoxin_CS"/>
</dbReference>
<dbReference type="PROSITE" id="PS50902">
    <property type="entry name" value="FLAVODOXIN_LIKE"/>
    <property type="match status" value="1"/>
</dbReference>
<dbReference type="Proteomes" id="UP000823891">
    <property type="component" value="Unassembled WGS sequence"/>
</dbReference>
<dbReference type="EMBL" id="DWWS01000067">
    <property type="protein sequence ID" value="HJC25539.1"/>
    <property type="molecule type" value="Genomic_DNA"/>
</dbReference>
<dbReference type="PANTHER" id="PTHR43717:SF1">
    <property type="entry name" value="ANAEROBIC NITRIC OXIDE REDUCTASE FLAVORUBREDOXIN"/>
    <property type="match status" value="1"/>
</dbReference>
<evidence type="ECO:0000256" key="1">
    <source>
        <dbReference type="ARBA" id="ARBA00007121"/>
    </source>
</evidence>
<dbReference type="Pfam" id="PF19583">
    <property type="entry name" value="ODP"/>
    <property type="match status" value="1"/>
</dbReference>
<organism evidence="3 4">
    <name type="scientific">Candidatus Eisenbergiella merdavium</name>
    <dbReference type="NCBI Taxonomy" id="2838551"/>
    <lineage>
        <taxon>Bacteria</taxon>
        <taxon>Bacillati</taxon>
        <taxon>Bacillota</taxon>
        <taxon>Clostridia</taxon>
        <taxon>Lachnospirales</taxon>
        <taxon>Lachnospiraceae</taxon>
        <taxon>Eisenbergiella</taxon>
    </lineage>
</organism>
<dbReference type="PANTHER" id="PTHR43717">
    <property type="entry name" value="ANAEROBIC NITRIC OXIDE REDUCTASE FLAVORUBREDOXIN"/>
    <property type="match status" value="1"/>
</dbReference>
<dbReference type="CDD" id="cd07709">
    <property type="entry name" value="flavodiiron_proteins_MBL-fold"/>
    <property type="match status" value="1"/>
</dbReference>
<reference evidence="3" key="1">
    <citation type="journal article" date="2021" name="PeerJ">
        <title>Extensive microbial diversity within the chicken gut microbiome revealed by metagenomics and culture.</title>
        <authorList>
            <person name="Gilroy R."/>
            <person name="Ravi A."/>
            <person name="Getino M."/>
            <person name="Pursley I."/>
            <person name="Horton D.L."/>
            <person name="Alikhan N.F."/>
            <person name="Baker D."/>
            <person name="Gharbi K."/>
            <person name="Hall N."/>
            <person name="Watson M."/>
            <person name="Adriaenssens E.M."/>
            <person name="Foster-Nyarko E."/>
            <person name="Jarju S."/>
            <person name="Secka A."/>
            <person name="Antonio M."/>
            <person name="Oren A."/>
            <person name="Chaudhuri R.R."/>
            <person name="La Ragione R."/>
            <person name="Hildebrand F."/>
            <person name="Pallen M.J."/>
        </authorList>
    </citation>
    <scope>NUCLEOTIDE SEQUENCE</scope>
    <source>
        <strain evidence="3">USAMLcec2-132</strain>
    </source>
</reference>
<evidence type="ECO:0000259" key="2">
    <source>
        <dbReference type="PROSITE" id="PS50902"/>
    </source>
</evidence>
<dbReference type="SUPFAM" id="SSF56281">
    <property type="entry name" value="Metallo-hydrolase/oxidoreductase"/>
    <property type="match status" value="1"/>
</dbReference>
<dbReference type="InterPro" id="IPR008254">
    <property type="entry name" value="Flavodoxin/NO_synth"/>
</dbReference>